<sequence>MTTDVVPVFDPSRLSMARVLAGLGKSDLGRAIDRSGGTVTQYELGQTVPTAETLQRCARALGVQVGFFAAGRPRLRLDTTDIHFRTTSGAASRLRWMAGVELLWELIDQVGRVVELPPVDVGLALGVRHGDPITTAHLLRKAWGLDSGPVVHLLRQLETRGVFARLLPHRDQSGGSFSSAPHGLPIIVLADDDAVERRFRTAHEVGHLLLHPEPAPGNARHEAEADSFAEEFLMPASEILDLVPGKADVKALRDVAAGYGVSPAALLRRTNSAGIHSTTAMRKIMADIVVEAGEPTRSAYPGERPELLAQAVAFAGQLGLPTSRLAAELRVTPTLLRELLNLPDTRPRLSVVS</sequence>
<evidence type="ECO:0000256" key="1">
    <source>
        <dbReference type="ARBA" id="ARBA00007227"/>
    </source>
</evidence>
<dbReference type="RefSeq" id="WP_106192968.1">
    <property type="nucleotide sequence ID" value="NZ_PVTF01000012.1"/>
</dbReference>
<dbReference type="CDD" id="cd00093">
    <property type="entry name" value="HTH_XRE"/>
    <property type="match status" value="1"/>
</dbReference>
<name>A0A2T0SSL2_9PSEU</name>
<dbReference type="Pfam" id="PF13560">
    <property type="entry name" value="HTH_31"/>
    <property type="match status" value="1"/>
</dbReference>
<protein>
    <submittedName>
        <fullName evidence="3">Zn-dependent peptidase ImmA (M78 family)</fullName>
    </submittedName>
</protein>
<evidence type="ECO:0000313" key="3">
    <source>
        <dbReference type="EMBL" id="PRY36388.1"/>
    </source>
</evidence>
<dbReference type="EMBL" id="PVTF01000012">
    <property type="protein sequence ID" value="PRY36388.1"/>
    <property type="molecule type" value="Genomic_DNA"/>
</dbReference>
<dbReference type="Pfam" id="PF06114">
    <property type="entry name" value="Peptidase_M78"/>
    <property type="match status" value="1"/>
</dbReference>
<organism evidence="3 4">
    <name type="scientific">Umezawaea tangerina</name>
    <dbReference type="NCBI Taxonomy" id="84725"/>
    <lineage>
        <taxon>Bacteria</taxon>
        <taxon>Bacillati</taxon>
        <taxon>Actinomycetota</taxon>
        <taxon>Actinomycetes</taxon>
        <taxon>Pseudonocardiales</taxon>
        <taxon>Pseudonocardiaceae</taxon>
        <taxon>Umezawaea</taxon>
    </lineage>
</organism>
<evidence type="ECO:0000259" key="2">
    <source>
        <dbReference type="PROSITE" id="PS50943"/>
    </source>
</evidence>
<gene>
    <name evidence="3" type="ORF">CLV43_112318</name>
</gene>
<dbReference type="PANTHER" id="PTHR43236:SF1">
    <property type="entry name" value="BLL7220 PROTEIN"/>
    <property type="match status" value="1"/>
</dbReference>
<dbReference type="PROSITE" id="PS50943">
    <property type="entry name" value="HTH_CROC1"/>
    <property type="match status" value="1"/>
</dbReference>
<feature type="domain" description="HTH cro/C1-type" evidence="2">
    <location>
        <begin position="14"/>
        <end position="68"/>
    </location>
</feature>
<keyword evidence="4" id="KW-1185">Reference proteome</keyword>
<dbReference type="SMART" id="SM00530">
    <property type="entry name" value="HTH_XRE"/>
    <property type="match status" value="1"/>
</dbReference>
<dbReference type="PANTHER" id="PTHR43236">
    <property type="entry name" value="ANTITOXIN HIGA1"/>
    <property type="match status" value="1"/>
</dbReference>
<dbReference type="InterPro" id="IPR010982">
    <property type="entry name" value="Lambda_DNA-bd_dom_sf"/>
</dbReference>
<dbReference type="AlphaFoldDB" id="A0A2T0SSL2"/>
<comment type="caution">
    <text evidence="3">The sequence shown here is derived from an EMBL/GenBank/DDBJ whole genome shotgun (WGS) entry which is preliminary data.</text>
</comment>
<dbReference type="OrthoDB" id="9794834at2"/>
<reference evidence="3 4" key="1">
    <citation type="submission" date="2018-03" db="EMBL/GenBank/DDBJ databases">
        <title>Genomic Encyclopedia of Archaeal and Bacterial Type Strains, Phase II (KMG-II): from individual species to whole genera.</title>
        <authorList>
            <person name="Goeker M."/>
        </authorList>
    </citation>
    <scope>NUCLEOTIDE SEQUENCE [LARGE SCALE GENOMIC DNA]</scope>
    <source>
        <strain evidence="3 4">DSM 44720</strain>
    </source>
</reference>
<dbReference type="InterPro" id="IPR052345">
    <property type="entry name" value="Rad_response_metalloprotease"/>
</dbReference>
<dbReference type="Gene3D" id="1.10.260.40">
    <property type="entry name" value="lambda repressor-like DNA-binding domains"/>
    <property type="match status" value="1"/>
</dbReference>
<dbReference type="InterPro" id="IPR001387">
    <property type="entry name" value="Cro/C1-type_HTH"/>
</dbReference>
<dbReference type="InterPro" id="IPR010359">
    <property type="entry name" value="IrrE_HExxH"/>
</dbReference>
<dbReference type="SUPFAM" id="SSF47413">
    <property type="entry name" value="lambda repressor-like DNA-binding domains"/>
    <property type="match status" value="1"/>
</dbReference>
<dbReference type="GO" id="GO:0003677">
    <property type="term" value="F:DNA binding"/>
    <property type="evidence" value="ECO:0007669"/>
    <property type="project" value="InterPro"/>
</dbReference>
<proteinExistence type="inferred from homology"/>
<accession>A0A2T0SSL2</accession>
<dbReference type="Proteomes" id="UP000239494">
    <property type="component" value="Unassembled WGS sequence"/>
</dbReference>
<evidence type="ECO:0000313" key="4">
    <source>
        <dbReference type="Proteomes" id="UP000239494"/>
    </source>
</evidence>
<comment type="similarity">
    <text evidence="1">Belongs to the short-chain fatty acyl-CoA assimilation regulator (ScfR) family.</text>
</comment>
<dbReference type="Gene3D" id="1.10.10.2910">
    <property type="match status" value="1"/>
</dbReference>